<dbReference type="EMBL" id="HBUE01289086">
    <property type="protein sequence ID" value="CAG6573210.1"/>
    <property type="molecule type" value="Transcribed_RNA"/>
</dbReference>
<evidence type="ECO:0000313" key="1">
    <source>
        <dbReference type="EMBL" id="CAG6573210.1"/>
    </source>
</evidence>
<sequence length="104" mass="11648">MHHLFELLTTKSQTVSTNDSCSDPRRSQLVPCAQGGIFVHNDAFNNDQCGKALTVNAQMAIVLWSEMIRTQIDFLGKALQHFLFRVGELDTKNQFLLNAILGKV</sequence>
<reference evidence="1" key="1">
    <citation type="submission" date="2021-05" db="EMBL/GenBank/DDBJ databases">
        <authorList>
            <person name="Alioto T."/>
            <person name="Alioto T."/>
            <person name="Gomez Garrido J."/>
        </authorList>
    </citation>
    <scope>NUCLEOTIDE SEQUENCE</scope>
</reference>
<organism evidence="1">
    <name type="scientific">Culex pipiens</name>
    <name type="common">House mosquito</name>
    <dbReference type="NCBI Taxonomy" id="7175"/>
    <lineage>
        <taxon>Eukaryota</taxon>
        <taxon>Metazoa</taxon>
        <taxon>Ecdysozoa</taxon>
        <taxon>Arthropoda</taxon>
        <taxon>Hexapoda</taxon>
        <taxon>Insecta</taxon>
        <taxon>Pterygota</taxon>
        <taxon>Neoptera</taxon>
        <taxon>Endopterygota</taxon>
        <taxon>Diptera</taxon>
        <taxon>Nematocera</taxon>
        <taxon>Culicoidea</taxon>
        <taxon>Culicidae</taxon>
        <taxon>Culicinae</taxon>
        <taxon>Culicini</taxon>
        <taxon>Culex</taxon>
        <taxon>Culex</taxon>
    </lineage>
</organism>
<dbReference type="AlphaFoldDB" id="A0A8D8JIB0"/>
<proteinExistence type="predicted"/>
<dbReference type="EMBL" id="HBUE01183420">
    <property type="protein sequence ID" value="CAG6521612.1"/>
    <property type="molecule type" value="Transcribed_RNA"/>
</dbReference>
<accession>A0A8D8JIB0</accession>
<protein>
    <submittedName>
        <fullName evidence="1">(northern house mosquito) hypothetical protein</fullName>
    </submittedName>
</protein>
<name>A0A8D8JIB0_CULPI</name>